<feature type="region of interest" description="Disordered" evidence="2">
    <location>
        <begin position="60"/>
        <end position="98"/>
    </location>
</feature>
<dbReference type="GeneID" id="25319246"/>
<keyword evidence="4" id="KW-1185">Reference proteome</keyword>
<feature type="compositionally biased region" description="Low complexity" evidence="2">
    <location>
        <begin position="73"/>
        <end position="85"/>
    </location>
</feature>
<name>A0A0F4YN41_RASE3</name>
<comment type="caution">
    <text evidence="3">The sequence shown here is derived from an EMBL/GenBank/DDBJ whole genome shotgun (WGS) entry which is preliminary data.</text>
</comment>
<dbReference type="Proteomes" id="UP000053958">
    <property type="component" value="Unassembled WGS sequence"/>
</dbReference>
<dbReference type="PANTHER" id="PTHR42103">
    <property type="entry name" value="ALPHA/BETA-HYDROLASES SUPERFAMILY PROTEIN"/>
    <property type="match status" value="1"/>
</dbReference>
<feature type="compositionally biased region" description="Basic and acidic residues" evidence="2">
    <location>
        <begin position="555"/>
        <end position="567"/>
    </location>
</feature>
<protein>
    <recommendedName>
        <fullName evidence="5">AB hydrolase-1 domain-containing protein</fullName>
    </recommendedName>
</protein>
<dbReference type="PANTHER" id="PTHR42103:SF2">
    <property type="entry name" value="AB HYDROLASE-1 DOMAIN-CONTAINING PROTEIN"/>
    <property type="match status" value="1"/>
</dbReference>
<dbReference type="Gene3D" id="3.40.50.1820">
    <property type="entry name" value="alpha/beta hydrolase"/>
    <property type="match status" value="1"/>
</dbReference>
<dbReference type="EMBL" id="LASV01000385">
    <property type="protein sequence ID" value="KKA19068.1"/>
    <property type="molecule type" value="Genomic_DNA"/>
</dbReference>
<feature type="coiled-coil region" evidence="1">
    <location>
        <begin position="168"/>
        <end position="234"/>
    </location>
</feature>
<feature type="region of interest" description="Disordered" evidence="2">
    <location>
        <begin position="392"/>
        <end position="426"/>
    </location>
</feature>
<organism evidence="3 4">
    <name type="scientific">Rasamsonia emersonii (strain ATCC 16479 / CBS 393.64 / IMI 116815)</name>
    <dbReference type="NCBI Taxonomy" id="1408163"/>
    <lineage>
        <taxon>Eukaryota</taxon>
        <taxon>Fungi</taxon>
        <taxon>Dikarya</taxon>
        <taxon>Ascomycota</taxon>
        <taxon>Pezizomycotina</taxon>
        <taxon>Eurotiomycetes</taxon>
        <taxon>Eurotiomycetidae</taxon>
        <taxon>Eurotiales</taxon>
        <taxon>Trichocomaceae</taxon>
        <taxon>Rasamsonia</taxon>
    </lineage>
</organism>
<evidence type="ECO:0000256" key="1">
    <source>
        <dbReference type="SAM" id="Coils"/>
    </source>
</evidence>
<feature type="region of interest" description="Disordered" evidence="2">
    <location>
        <begin position="555"/>
        <end position="581"/>
    </location>
</feature>
<feature type="region of interest" description="Disordered" evidence="2">
    <location>
        <begin position="312"/>
        <end position="331"/>
    </location>
</feature>
<dbReference type="AlphaFoldDB" id="A0A0F4YN41"/>
<dbReference type="OrthoDB" id="5342758at2759"/>
<dbReference type="InterPro" id="IPR029058">
    <property type="entry name" value="AB_hydrolase_fold"/>
</dbReference>
<feature type="compositionally biased region" description="Basic and acidic residues" evidence="2">
    <location>
        <begin position="392"/>
        <end position="410"/>
    </location>
</feature>
<evidence type="ECO:0000313" key="4">
    <source>
        <dbReference type="Proteomes" id="UP000053958"/>
    </source>
</evidence>
<sequence>MSTLFSYSDIPLPDRRNAPVPLEASMQHNDPFLYVERQARHLQQNIQSLLDAQSEGLLAGLSGPRNDEAFSNGSSTPTVSGVSSPKGAPTIPVRQPPKKKIGLRAARKGILRSMHELLSVKEEEKRIIAARIQERRDAIREVDTFITKQQGLQKTISDIQNGRDGQRTGELKKEARNLEREIEELEHKLSEMRARYRHVVQEISYTENSVEAKLSSYKNSLSLLESEVRQYLQNPPLEPLPSTPAESSFYSLNPKRRTLEMAREHWRTEQAELRKRQRGVDAEIRALEEGGPVWQSVIAEVSNFEKRLKEEMQRSIGPGSAEARGGNVEEARDRAKKIIEDMDETANRLEEKLDLAEEKNWRLLVCCIGAELEAFKEARAMLLDTFHLSEEENKQTTEVDKNNVKGREGGEAAADDSVNDNAYPNADPDPVGVLAMSLPSPTFSFAIPSVYDSTRLECRLFHPKQHGRQQPTGTWTKRGAIVAHPYAPLGGCCDDPVVHSVAGQLLQLGYIVCTFNFRGAGDSEGRTSWTAKPEVGDYVSVYGFMLEYLRRLDMHPSSRNRPDDQHDQGSAASGARNDQGKEPSWEIELILGGYSYGSMIASHLPKVEDVLNLFANPSDSSPAKLISLKAKELSKAWNQEHLKQTPESASGANRMTVPKISYLLVSPILPPVSLFVTMFSRVSFISGMSPGLSLQGAHVPTPSPDEQLRTYPTLVIYGTSDIFTPHKKIRRWVDTLRNVPGSKIESREIEGAGHFWVERDTEPQMRRALREWLAHRR</sequence>
<gene>
    <name evidence="3" type="ORF">T310_6969</name>
</gene>
<accession>A0A0F4YN41</accession>
<evidence type="ECO:0008006" key="5">
    <source>
        <dbReference type="Google" id="ProtNLM"/>
    </source>
</evidence>
<evidence type="ECO:0000313" key="3">
    <source>
        <dbReference type="EMBL" id="KKA19068.1"/>
    </source>
</evidence>
<dbReference type="RefSeq" id="XP_013325680.1">
    <property type="nucleotide sequence ID" value="XM_013470226.1"/>
</dbReference>
<proteinExistence type="predicted"/>
<reference evidence="3 4" key="1">
    <citation type="submission" date="2015-04" db="EMBL/GenBank/DDBJ databases">
        <authorList>
            <person name="Heijne W.H."/>
            <person name="Fedorova N.D."/>
            <person name="Nierman W.C."/>
            <person name="Vollebregt A.W."/>
            <person name="Zhao Z."/>
            <person name="Wu L."/>
            <person name="Kumar M."/>
            <person name="Stam H."/>
            <person name="van den Berg M.A."/>
            <person name="Pel H.J."/>
        </authorList>
    </citation>
    <scope>NUCLEOTIDE SEQUENCE [LARGE SCALE GENOMIC DNA]</scope>
    <source>
        <strain evidence="3 4">CBS 393.64</strain>
    </source>
</reference>
<dbReference type="SUPFAM" id="SSF53474">
    <property type="entry name" value="alpha/beta-Hydrolases"/>
    <property type="match status" value="1"/>
</dbReference>
<keyword evidence="1" id="KW-0175">Coiled coil</keyword>
<evidence type="ECO:0000256" key="2">
    <source>
        <dbReference type="SAM" id="MobiDB-lite"/>
    </source>
</evidence>